<feature type="domain" description="Glycosyltransferase 2-like" evidence="4">
    <location>
        <begin position="14"/>
        <end position="121"/>
    </location>
</feature>
<dbReference type="PANTHER" id="PTHR22916:SF51">
    <property type="entry name" value="GLYCOSYLTRANSFERASE EPSH-RELATED"/>
    <property type="match status" value="1"/>
</dbReference>
<dbReference type="InterPro" id="IPR001173">
    <property type="entry name" value="Glyco_trans_2-like"/>
</dbReference>
<keyword evidence="3" id="KW-0472">Membrane</keyword>
<dbReference type="Pfam" id="PF00535">
    <property type="entry name" value="Glycos_transf_2"/>
    <property type="match status" value="1"/>
</dbReference>
<name>A0AB33IV67_9BACT</name>
<dbReference type="GO" id="GO:0016758">
    <property type="term" value="F:hexosyltransferase activity"/>
    <property type="evidence" value="ECO:0007669"/>
    <property type="project" value="UniProtKB-ARBA"/>
</dbReference>
<feature type="transmembrane region" description="Helical" evidence="3">
    <location>
        <begin position="286"/>
        <end position="309"/>
    </location>
</feature>
<keyword evidence="3" id="KW-1133">Transmembrane helix</keyword>
<dbReference type="InterPro" id="IPR029044">
    <property type="entry name" value="Nucleotide-diphossugar_trans"/>
</dbReference>
<proteinExistence type="predicted"/>
<dbReference type="PANTHER" id="PTHR22916">
    <property type="entry name" value="GLYCOSYLTRANSFERASE"/>
    <property type="match status" value="1"/>
</dbReference>
<evidence type="ECO:0000256" key="1">
    <source>
        <dbReference type="ARBA" id="ARBA00022676"/>
    </source>
</evidence>
<dbReference type="CDD" id="cd00761">
    <property type="entry name" value="Glyco_tranf_GTA_type"/>
    <property type="match status" value="1"/>
</dbReference>
<evidence type="ECO:0000256" key="2">
    <source>
        <dbReference type="ARBA" id="ARBA00022679"/>
    </source>
</evidence>
<organism evidence="5">
    <name type="scientific">Prevotella sp. GTC17253</name>
    <dbReference type="NCBI Taxonomy" id="3236793"/>
    <lineage>
        <taxon>Bacteria</taxon>
        <taxon>Pseudomonadati</taxon>
        <taxon>Bacteroidota</taxon>
        <taxon>Bacteroidia</taxon>
        <taxon>Bacteroidales</taxon>
        <taxon>Prevotellaceae</taxon>
        <taxon>Prevotella</taxon>
    </lineage>
</organism>
<dbReference type="Gene3D" id="3.90.550.10">
    <property type="entry name" value="Spore Coat Polysaccharide Biosynthesis Protein SpsA, Chain A"/>
    <property type="match status" value="1"/>
</dbReference>
<reference evidence="5" key="1">
    <citation type="submission" date="2024-07" db="EMBL/GenBank/DDBJ databases">
        <title>Complete genome sequence of Prevotella sp. YM-2024 GTC17253.</title>
        <authorList>
            <person name="Hayashi M."/>
            <person name="Muto Y."/>
            <person name="Tanaka K."/>
            <person name="Niwa H."/>
        </authorList>
    </citation>
    <scope>NUCLEOTIDE SEQUENCE</scope>
    <source>
        <strain evidence="5">GTC17253</strain>
    </source>
</reference>
<gene>
    <name evidence="5" type="ORF">GTC17253_17920</name>
</gene>
<dbReference type="EMBL" id="AP035785">
    <property type="protein sequence ID" value="BFO71826.1"/>
    <property type="molecule type" value="Genomic_DNA"/>
</dbReference>
<keyword evidence="3" id="KW-0812">Transmembrane</keyword>
<protein>
    <recommendedName>
        <fullName evidence="4">Glycosyltransferase 2-like domain-containing protein</fullName>
    </recommendedName>
</protein>
<keyword evidence="2" id="KW-0808">Transferase</keyword>
<keyword evidence="1" id="KW-0328">Glycosyltransferase</keyword>
<evidence type="ECO:0000259" key="4">
    <source>
        <dbReference type="Pfam" id="PF00535"/>
    </source>
</evidence>
<evidence type="ECO:0000313" key="5">
    <source>
        <dbReference type="EMBL" id="BFO71826.1"/>
    </source>
</evidence>
<sequence>MVLEKSTETNIKLSVIVPVYNVETTLNSCLESIFSQHVADMEVILIDDGSTDGSAETCNQWAEKEERLTVIHQINGGLSQARNTGISRAHGQYITFVDSDDVIIGNTYAGLLDILAEHPEYDMLEYGVSLHHGSCRQRRMSFGDVTYTDMKEYWIQTEAYRHAYAWNKIYRKKLFDNVRFPVGKLFEDIYTLPLLLEKASCVVTTSQGLYGYCDNPRGLTALAGGAAHEQLLDAQLQMFARLTDYEDTKAMSRYYLFLLNRQITVCRLTGKRPVLPYYRARLLQEFGYVGLIKIGVLRLVGVGGACRLFRMMKR</sequence>
<evidence type="ECO:0000256" key="3">
    <source>
        <dbReference type="SAM" id="Phobius"/>
    </source>
</evidence>
<dbReference type="SUPFAM" id="SSF53448">
    <property type="entry name" value="Nucleotide-diphospho-sugar transferases"/>
    <property type="match status" value="1"/>
</dbReference>
<accession>A0AB33IV67</accession>
<dbReference type="AlphaFoldDB" id="A0AB33IV67"/>